<dbReference type="SUPFAM" id="SSF55729">
    <property type="entry name" value="Acyl-CoA N-acyltransferases (Nat)"/>
    <property type="match status" value="1"/>
</dbReference>
<dbReference type="Pfam" id="PF13673">
    <property type="entry name" value="Acetyltransf_10"/>
    <property type="match status" value="1"/>
</dbReference>
<dbReference type="InterPro" id="IPR038063">
    <property type="entry name" value="Transpep_catalytic_dom"/>
</dbReference>
<dbReference type="CDD" id="cd16913">
    <property type="entry name" value="YkuD_like"/>
    <property type="match status" value="1"/>
</dbReference>
<feature type="domain" description="L,D-TPase catalytic" evidence="11">
    <location>
        <begin position="1"/>
        <end position="158"/>
    </location>
</feature>
<name>A0ABX1Q6T0_9RHOO</name>
<dbReference type="Gene3D" id="3.40.630.30">
    <property type="match status" value="1"/>
</dbReference>
<evidence type="ECO:0000259" key="11">
    <source>
        <dbReference type="PROSITE" id="PS52029"/>
    </source>
</evidence>
<evidence type="ECO:0000256" key="6">
    <source>
        <dbReference type="ARBA" id="ARBA00022960"/>
    </source>
</evidence>
<dbReference type="Pfam" id="PF03734">
    <property type="entry name" value="YkuD"/>
    <property type="match status" value="1"/>
</dbReference>
<feature type="active site" description="Proton donor/acceptor" evidence="9">
    <location>
        <position position="118"/>
    </location>
</feature>
<dbReference type="Gene3D" id="2.40.440.10">
    <property type="entry name" value="L,D-transpeptidase catalytic domain-like"/>
    <property type="match status" value="1"/>
</dbReference>
<dbReference type="InterPro" id="IPR016181">
    <property type="entry name" value="Acyl_CoA_acyltransferase"/>
</dbReference>
<evidence type="ECO:0000256" key="5">
    <source>
        <dbReference type="ARBA" id="ARBA00022801"/>
    </source>
</evidence>
<keyword evidence="8 9" id="KW-0961">Cell wall biogenesis/degradation</keyword>
<dbReference type="SUPFAM" id="SSF141523">
    <property type="entry name" value="L,D-transpeptidase catalytic domain-like"/>
    <property type="match status" value="1"/>
</dbReference>
<keyword evidence="7 9" id="KW-0573">Peptidoglycan synthesis</keyword>
<keyword evidence="3" id="KW-0328">Glycosyltransferase</keyword>
<comment type="caution">
    <text evidence="12">The sequence shown here is derived from an EMBL/GenBank/DDBJ whole genome shotgun (WGS) entry which is preliminary data.</text>
</comment>
<feature type="active site" description="Nucleophile" evidence="9">
    <location>
        <position position="134"/>
    </location>
</feature>
<protein>
    <submittedName>
        <fullName evidence="12">GNAT family N-acetyltransferase</fullName>
    </submittedName>
</protein>
<evidence type="ECO:0000256" key="1">
    <source>
        <dbReference type="ARBA" id="ARBA00004752"/>
    </source>
</evidence>
<dbReference type="CDD" id="cd04301">
    <property type="entry name" value="NAT_SF"/>
    <property type="match status" value="1"/>
</dbReference>
<evidence type="ECO:0000256" key="9">
    <source>
        <dbReference type="PROSITE-ProRule" id="PRU01373"/>
    </source>
</evidence>
<dbReference type="PANTHER" id="PTHR30582:SF24">
    <property type="entry name" value="L,D-TRANSPEPTIDASE ERFK_SRFK-RELATED"/>
    <property type="match status" value="1"/>
</dbReference>
<dbReference type="InterPro" id="IPR005490">
    <property type="entry name" value="LD_TPept_cat_dom"/>
</dbReference>
<proteinExistence type="inferred from homology"/>
<evidence type="ECO:0000259" key="10">
    <source>
        <dbReference type="PROSITE" id="PS51186"/>
    </source>
</evidence>
<evidence type="ECO:0000313" key="12">
    <source>
        <dbReference type="EMBL" id="NMG74077.1"/>
    </source>
</evidence>
<keyword evidence="4" id="KW-0808">Transferase</keyword>
<dbReference type="Proteomes" id="UP000648984">
    <property type="component" value="Unassembled WGS sequence"/>
</dbReference>
<accession>A0ABX1Q6T0</accession>
<keyword evidence="6 9" id="KW-0133">Cell shape</keyword>
<evidence type="ECO:0000256" key="4">
    <source>
        <dbReference type="ARBA" id="ARBA00022679"/>
    </source>
</evidence>
<dbReference type="PANTHER" id="PTHR30582">
    <property type="entry name" value="L,D-TRANSPEPTIDASE"/>
    <property type="match status" value="1"/>
</dbReference>
<evidence type="ECO:0000256" key="7">
    <source>
        <dbReference type="ARBA" id="ARBA00022984"/>
    </source>
</evidence>
<keyword evidence="5" id="KW-0378">Hydrolase</keyword>
<evidence type="ECO:0000256" key="8">
    <source>
        <dbReference type="ARBA" id="ARBA00023316"/>
    </source>
</evidence>
<comment type="similarity">
    <text evidence="2">Belongs to the YkuD family.</text>
</comment>
<evidence type="ECO:0000256" key="3">
    <source>
        <dbReference type="ARBA" id="ARBA00022676"/>
    </source>
</evidence>
<dbReference type="PROSITE" id="PS52029">
    <property type="entry name" value="LD_TPASE"/>
    <property type="match status" value="1"/>
</dbReference>
<feature type="domain" description="N-acetyltransferase" evidence="10">
    <location>
        <begin position="174"/>
        <end position="312"/>
    </location>
</feature>
<evidence type="ECO:0000313" key="13">
    <source>
        <dbReference type="Proteomes" id="UP000648984"/>
    </source>
</evidence>
<dbReference type="PROSITE" id="PS51186">
    <property type="entry name" value="GNAT"/>
    <property type="match status" value="1"/>
</dbReference>
<evidence type="ECO:0000256" key="2">
    <source>
        <dbReference type="ARBA" id="ARBA00005992"/>
    </source>
</evidence>
<keyword evidence="13" id="KW-1185">Reference proteome</keyword>
<dbReference type="EMBL" id="WTVQ01000005">
    <property type="protein sequence ID" value="NMG74077.1"/>
    <property type="molecule type" value="Genomic_DNA"/>
</dbReference>
<organism evidence="12 13">
    <name type="scientific">Aromatoleum diolicum</name>
    <dbReference type="NCBI Taxonomy" id="75796"/>
    <lineage>
        <taxon>Bacteria</taxon>
        <taxon>Pseudomonadati</taxon>
        <taxon>Pseudomonadota</taxon>
        <taxon>Betaproteobacteria</taxon>
        <taxon>Rhodocyclales</taxon>
        <taxon>Rhodocyclaceae</taxon>
        <taxon>Aromatoleum</taxon>
    </lineage>
</organism>
<sequence length="313" mass="34578">MRIHVSLAEQRLSLYGPDGACIRRYAVSTALNGAGELQDSNCTPRGRHRVRARIGAGAPAGTVFRGRRPTGEIWTPELAEQHPARDWILSRILWLCGCEPGRNRLRNVDSMRRYIYIHGTPDDQPMGVPRSHGCIRMRNRDVIELFDLVPVGTRVDIDEARCRQTEGLHMPLAPTIRILDWTEAAPLVMPLREQVFVVEQGVPAALERDANDPLCRHAVAASADGCVIGTGRLLPDGHIGRMAVAAQSRDRGIGGLILEALVEEAARRGFAEVALNAQIAAVDFYLRHGFAPEGDIFIEAGIEHQTMRRRLVS</sequence>
<reference evidence="12 13" key="1">
    <citation type="submission" date="2019-12" db="EMBL/GenBank/DDBJ databases">
        <title>Comparative genomics gives insights into the taxonomy of the Azoarcus-Aromatoleum group and reveals separate origins of nif in the plant-associated Azoarcus and non-plant-associated Aromatoleum sub-groups.</title>
        <authorList>
            <person name="Lafos M."/>
            <person name="Maluk M."/>
            <person name="Batista M."/>
            <person name="Junghare M."/>
            <person name="Carmona M."/>
            <person name="Faoro H."/>
            <person name="Cruz L.M."/>
            <person name="Battistoni F."/>
            <person name="De Souza E."/>
            <person name="Pedrosa F."/>
            <person name="Chen W.-M."/>
            <person name="Poole P.S."/>
            <person name="Dixon R.A."/>
            <person name="James E.K."/>
        </authorList>
    </citation>
    <scope>NUCLEOTIDE SEQUENCE [LARGE SCALE GENOMIC DNA]</scope>
    <source>
        <strain evidence="12 13">22Lin</strain>
    </source>
</reference>
<dbReference type="InterPro" id="IPR050979">
    <property type="entry name" value="LD-transpeptidase"/>
</dbReference>
<gene>
    <name evidence="12" type="ORF">GPA25_04835</name>
</gene>
<dbReference type="InterPro" id="IPR000182">
    <property type="entry name" value="GNAT_dom"/>
</dbReference>
<comment type="pathway">
    <text evidence="1 9">Cell wall biogenesis; peptidoglycan biosynthesis.</text>
</comment>